<dbReference type="OrthoDB" id="439993at2759"/>
<keyword evidence="3" id="KW-1185">Reference proteome</keyword>
<dbReference type="EMBL" id="UYRU01113918">
    <property type="protein sequence ID" value="VDN44973.1"/>
    <property type="molecule type" value="Genomic_DNA"/>
</dbReference>
<evidence type="ECO:0000256" key="1">
    <source>
        <dbReference type="SAM" id="MobiDB-lite"/>
    </source>
</evidence>
<sequence>MRLEDIRLFAYSDWLRWRPRFYTWLKAWISRMDQRSKQLLAAADKKRLLAASLNAESSIPSDPISAAGGTSGSEDVTMEASADDLDSALPSNFVPGTVVEVNYSTNIEFCNTLSLTVFED</sequence>
<feature type="region of interest" description="Disordered" evidence="1">
    <location>
        <begin position="58"/>
        <end position="77"/>
    </location>
</feature>
<gene>
    <name evidence="2" type="ORF">DILT_LOCUS19491</name>
</gene>
<evidence type="ECO:0000313" key="3">
    <source>
        <dbReference type="Proteomes" id="UP000281553"/>
    </source>
</evidence>
<name>A0A3P7P3X6_DIBLA</name>
<dbReference type="AlphaFoldDB" id="A0A3P7P3X6"/>
<protein>
    <submittedName>
        <fullName evidence="2">Uncharacterized protein</fullName>
    </submittedName>
</protein>
<dbReference type="Proteomes" id="UP000281553">
    <property type="component" value="Unassembled WGS sequence"/>
</dbReference>
<proteinExistence type="predicted"/>
<organism evidence="2 3">
    <name type="scientific">Dibothriocephalus latus</name>
    <name type="common">Fish tapeworm</name>
    <name type="synonym">Diphyllobothrium latum</name>
    <dbReference type="NCBI Taxonomy" id="60516"/>
    <lineage>
        <taxon>Eukaryota</taxon>
        <taxon>Metazoa</taxon>
        <taxon>Spiralia</taxon>
        <taxon>Lophotrochozoa</taxon>
        <taxon>Platyhelminthes</taxon>
        <taxon>Cestoda</taxon>
        <taxon>Eucestoda</taxon>
        <taxon>Diphyllobothriidea</taxon>
        <taxon>Diphyllobothriidae</taxon>
        <taxon>Dibothriocephalus</taxon>
    </lineage>
</organism>
<reference evidence="2 3" key="1">
    <citation type="submission" date="2018-11" db="EMBL/GenBank/DDBJ databases">
        <authorList>
            <consortium name="Pathogen Informatics"/>
        </authorList>
    </citation>
    <scope>NUCLEOTIDE SEQUENCE [LARGE SCALE GENOMIC DNA]</scope>
</reference>
<accession>A0A3P7P3X6</accession>
<evidence type="ECO:0000313" key="2">
    <source>
        <dbReference type="EMBL" id="VDN44973.1"/>
    </source>
</evidence>